<dbReference type="Gene3D" id="4.10.1000.10">
    <property type="entry name" value="Zinc finger, CCCH-type"/>
    <property type="match status" value="1"/>
</dbReference>
<evidence type="ECO:0000259" key="12">
    <source>
        <dbReference type="PROSITE" id="PS50103"/>
    </source>
</evidence>
<feature type="compositionally biased region" description="Polar residues" evidence="10">
    <location>
        <begin position="488"/>
        <end position="499"/>
    </location>
</feature>
<dbReference type="Proteomes" id="UP000001554">
    <property type="component" value="Chromosome 8"/>
</dbReference>
<dbReference type="InterPro" id="IPR041523">
    <property type="entry name" value="ROQ_II"/>
</dbReference>
<dbReference type="GO" id="GO:0035613">
    <property type="term" value="F:RNA stem-loop binding"/>
    <property type="evidence" value="ECO:0000318"/>
    <property type="project" value="GO_Central"/>
</dbReference>
<organism evidence="13 14">
    <name type="scientific">Branchiostoma floridae</name>
    <name type="common">Florida lancelet</name>
    <name type="synonym">Amphioxus</name>
    <dbReference type="NCBI Taxonomy" id="7739"/>
    <lineage>
        <taxon>Eukaryota</taxon>
        <taxon>Metazoa</taxon>
        <taxon>Chordata</taxon>
        <taxon>Cephalochordata</taxon>
        <taxon>Leptocardii</taxon>
        <taxon>Amphioxiformes</taxon>
        <taxon>Branchiostomatidae</taxon>
        <taxon>Branchiostoma</taxon>
    </lineage>
</organism>
<dbReference type="PROSITE" id="PS50089">
    <property type="entry name" value="ZF_RING_2"/>
    <property type="match status" value="1"/>
</dbReference>
<feature type="region of interest" description="Disordered" evidence="10">
    <location>
        <begin position="577"/>
        <end position="662"/>
    </location>
</feature>
<dbReference type="Pfam" id="PF14634">
    <property type="entry name" value="zf-RING_5"/>
    <property type="match status" value="1"/>
</dbReference>
<feature type="coiled-coil region" evidence="9">
    <location>
        <begin position="1155"/>
        <end position="1192"/>
    </location>
</feature>
<dbReference type="SUPFAM" id="SSF57850">
    <property type="entry name" value="RING/U-box"/>
    <property type="match status" value="1"/>
</dbReference>
<dbReference type="CDD" id="cd16638">
    <property type="entry name" value="mRING-HC-C3HC3D_Roquin"/>
    <property type="match status" value="1"/>
</dbReference>
<accession>A0A9J7LLS2</accession>
<proteinExistence type="predicted"/>
<keyword evidence="13" id="KW-1185">Reference proteome</keyword>
<dbReference type="OrthoDB" id="10067217at2759"/>
<feature type="compositionally biased region" description="Pro residues" evidence="10">
    <location>
        <begin position="593"/>
        <end position="627"/>
    </location>
</feature>
<gene>
    <name evidence="14" type="primary">LOC118421848</name>
</gene>
<dbReference type="InterPro" id="IPR001841">
    <property type="entry name" value="Znf_RING"/>
</dbReference>
<evidence type="ECO:0000256" key="6">
    <source>
        <dbReference type="ARBA" id="ARBA00022771"/>
    </source>
</evidence>
<feature type="coiled-coil region" evidence="9">
    <location>
        <begin position="1006"/>
        <end position="1033"/>
    </location>
</feature>
<dbReference type="GO" id="GO:0008270">
    <property type="term" value="F:zinc ion binding"/>
    <property type="evidence" value="ECO:0007669"/>
    <property type="project" value="UniProtKB-KW"/>
</dbReference>
<evidence type="ECO:0000256" key="5">
    <source>
        <dbReference type="ARBA" id="ARBA00022723"/>
    </source>
</evidence>
<feature type="zinc finger region" description="C3H1-type" evidence="8">
    <location>
        <begin position="407"/>
        <end position="436"/>
    </location>
</feature>
<dbReference type="GO" id="GO:0000932">
    <property type="term" value="C:P-body"/>
    <property type="evidence" value="ECO:0007669"/>
    <property type="project" value="UniProtKB-SubCell"/>
</dbReference>
<comment type="catalytic activity">
    <reaction evidence="1">
        <text>S-ubiquitinyl-[E2 ubiquitin-conjugating enzyme]-L-cysteine + [acceptor protein]-L-lysine = [E2 ubiquitin-conjugating enzyme]-L-cysteine + N(6)-ubiquitinyl-[acceptor protein]-L-lysine.</text>
        <dbReference type="EC" id="2.3.2.27"/>
    </reaction>
</comment>
<evidence type="ECO:0000256" key="7">
    <source>
        <dbReference type="ARBA" id="ARBA00022833"/>
    </source>
</evidence>
<feature type="compositionally biased region" description="Low complexity" evidence="10">
    <location>
        <begin position="742"/>
        <end position="752"/>
    </location>
</feature>
<reference evidence="13" key="1">
    <citation type="journal article" date="2020" name="Nat. Ecol. Evol.">
        <title>Deeply conserved synteny resolves early events in vertebrate evolution.</title>
        <authorList>
            <person name="Simakov O."/>
            <person name="Marletaz F."/>
            <person name="Yue J.X."/>
            <person name="O'Connell B."/>
            <person name="Jenkins J."/>
            <person name="Brandt A."/>
            <person name="Calef R."/>
            <person name="Tung C.H."/>
            <person name="Huang T.K."/>
            <person name="Schmutz J."/>
            <person name="Satoh N."/>
            <person name="Yu J.K."/>
            <person name="Putnam N.H."/>
            <person name="Green R.E."/>
            <person name="Rokhsar D.S."/>
        </authorList>
    </citation>
    <scope>NUCLEOTIDE SEQUENCE [LARGE SCALE GENOMIC DNA]</scope>
    <source>
        <strain evidence="13">S238N-H82</strain>
    </source>
</reference>
<keyword evidence="6 8" id="KW-0863">Zinc-finger</keyword>
<dbReference type="Gene3D" id="3.30.40.10">
    <property type="entry name" value="Zinc/RING finger domain, C3HC4 (zinc finger)"/>
    <property type="match status" value="1"/>
</dbReference>
<dbReference type="InterPro" id="IPR052249">
    <property type="entry name" value="Roquin_domain"/>
</dbReference>
<keyword evidence="7 8" id="KW-0862">Zinc</keyword>
<dbReference type="RefSeq" id="XP_035685243.1">
    <property type="nucleotide sequence ID" value="XM_035829350.1"/>
</dbReference>
<feature type="compositionally biased region" description="Low complexity" evidence="10">
    <location>
        <begin position="582"/>
        <end position="592"/>
    </location>
</feature>
<keyword evidence="4" id="KW-0808">Transferase</keyword>
<dbReference type="SMART" id="SM00184">
    <property type="entry name" value="RING"/>
    <property type="match status" value="1"/>
</dbReference>
<dbReference type="Pfam" id="PF00642">
    <property type="entry name" value="zf-CCCH"/>
    <property type="match status" value="1"/>
</dbReference>
<evidence type="ECO:0000256" key="4">
    <source>
        <dbReference type="ARBA" id="ARBA00022679"/>
    </source>
</evidence>
<evidence type="ECO:0000256" key="8">
    <source>
        <dbReference type="PROSITE-ProRule" id="PRU00723"/>
    </source>
</evidence>
<dbReference type="PANTHER" id="PTHR13139:SF54">
    <property type="entry name" value="RING-TYPE E3 UBIQUITIN TRANSFERASE"/>
    <property type="match status" value="1"/>
</dbReference>
<feature type="domain" description="RING-type" evidence="11">
    <location>
        <begin position="14"/>
        <end position="54"/>
    </location>
</feature>
<evidence type="ECO:0000313" key="13">
    <source>
        <dbReference type="Proteomes" id="UP000001554"/>
    </source>
</evidence>
<evidence type="ECO:0000256" key="2">
    <source>
        <dbReference type="ARBA" id="ARBA00004201"/>
    </source>
</evidence>
<dbReference type="GO" id="GO:0003729">
    <property type="term" value="F:mRNA binding"/>
    <property type="evidence" value="ECO:0000318"/>
    <property type="project" value="GO_Central"/>
</dbReference>
<dbReference type="PROSITE" id="PS00518">
    <property type="entry name" value="ZF_RING_1"/>
    <property type="match status" value="1"/>
</dbReference>
<dbReference type="SUPFAM" id="SSF90229">
    <property type="entry name" value="CCCH zinc finger"/>
    <property type="match status" value="1"/>
</dbReference>
<dbReference type="GO" id="GO:0000288">
    <property type="term" value="P:nuclear-transcribed mRNA catabolic process, deadenylation-dependent decay"/>
    <property type="evidence" value="ECO:0000318"/>
    <property type="project" value="GO_Central"/>
</dbReference>
<dbReference type="InterPro" id="IPR013083">
    <property type="entry name" value="Znf_RING/FYVE/PHD"/>
</dbReference>
<dbReference type="FunFam" id="1.20.120.1790:FF:000001">
    <property type="entry name" value="roquin-1 isoform X1"/>
    <property type="match status" value="1"/>
</dbReference>
<evidence type="ECO:0000256" key="10">
    <source>
        <dbReference type="SAM" id="MobiDB-lite"/>
    </source>
</evidence>
<dbReference type="FunFam" id="3.30.40.10:FF:000047">
    <property type="entry name" value="Roquin-2 isoform 1"/>
    <property type="match status" value="1"/>
</dbReference>
<name>A0A9J7LLS2_BRAFL</name>
<dbReference type="AlphaFoldDB" id="A0A9J7LLS2"/>
<feature type="compositionally biased region" description="Low complexity" evidence="10">
    <location>
        <begin position="811"/>
        <end position="826"/>
    </location>
</feature>
<evidence type="ECO:0000256" key="9">
    <source>
        <dbReference type="SAM" id="Coils"/>
    </source>
</evidence>
<dbReference type="GO" id="GO:0000209">
    <property type="term" value="P:protein polyubiquitination"/>
    <property type="evidence" value="ECO:0000318"/>
    <property type="project" value="GO_Central"/>
</dbReference>
<evidence type="ECO:0000256" key="1">
    <source>
        <dbReference type="ARBA" id="ARBA00000900"/>
    </source>
</evidence>
<dbReference type="KEGG" id="bfo:118421848"/>
<evidence type="ECO:0000259" key="11">
    <source>
        <dbReference type="PROSITE" id="PS50089"/>
    </source>
</evidence>
<dbReference type="PANTHER" id="PTHR13139">
    <property type="entry name" value="RING FINGER AND CCCH-TYPE ZINC FINGER DOMAIN-CONTAINING PROTEIN"/>
    <property type="match status" value="1"/>
</dbReference>
<dbReference type="GO" id="GO:0006511">
    <property type="term" value="P:ubiquitin-dependent protein catabolic process"/>
    <property type="evidence" value="ECO:0000318"/>
    <property type="project" value="GO_Central"/>
</dbReference>
<sequence length="1272" mass="142510">MPIQAPQWTDFLSCPICYNEFNENQRKPISLGCGHTVCQTCLGQFHSKQCPFDQTTISVDTDVLPVNFAILQLVSGDAQKSENGVAGVTEFTEYYEDAMECIEELALYLKPFSGGGAGNNSTLSRPMQRKLVTLVNCQLVEDEGRARAMRAARSLGERTVTELILQHQNPQQLSQNLWAAVRARGCQFLGPAMQEETLKLILLALEDGSALSRKVLVMFVVQRLEKQFSQASKTSIGHVVQLLYRASCFKVYKRDGDSSLMELKEEFRTYDGLRREHDAQIVQIAMEAGLRISPEQWSSLLYGDTAHKSHMQSIIDKLQTPASFAQSVNELVIALQRSGDPANLSRLRPYFDELAKIDPSPDSETPLWDNTRKGMQAVKLVVQGVVDFIQNYSGNRKGDSAQVTSGKYKTSMCRDLNRNGTGCPRGINCTFAHSDEEMYRYRARNRKAVEKGTTKEIPSFKGEVKKGSPLVAKGTSSPPSPPPPGLVSRSTVSEHSSNGVGLREPPDMPPSQSPPSSYSRQAVYPPRVASMEQYHHQPQGGAMRQPLPSEMPPEQGPTYMVETVQVQMVPVEAGYPRVVSGYYPPQHPQYMPQQPPPPPMTPPYPAQYPPPASYRPQDPAPPPPFPHRPYVQDSYGNGIYPPPPPANQYPPQQYAPPMDRGAWPRYSLRDDMPVRVSTRSGYADYDGMVHQYQGPYQGSMSQPMSLQSQSLKDLQRRRDELLAQLNHPAHCMPVARSPSPSPYSSPAHTPPSTLNSKATPFFPRKPDYADETEKDGEVQSDSTEQAKEYSPWSSGTLIQTKDVMPHTATPSSSSTTVVSSSQSSFSRNYPTESSLVTEIRRLSDEALAQVLVREDLNYLRGQDQPGYLIRQEVQRRTLERAKELEDDLIPFSSTPMVSKYGPISRTARAMIRNTGPYQSNAIAGNTSTVSVKSTENLIQSTHERVHSPTDPEDQDSRYAKKPAVSMYRGVWNITDREDPSQNTRINNLPSAPVVTSRASGTSTVEREQLKLELRQINNQINSHQQQQQIQEAKNAMLLKREQDALAWLKSSVSDKQLNDDQRLAYELQRIELGIREKERELQRVGMKDKQWKTLPRSQDDTASDFEIARQLQEFENGHRSKPGSDSTDRNRHAVQDDLEANDYRVALEAQKAEELSEIEYQLRREAERKQRLAQERERLDQEERDRRLAEHLAYSEVGTVGYQHQTSDRPSYASAVADRRVRVNGVHGAVRDLQLAPRISTGQDTVVTSSVARAKPCTLPSNVVEDSSVGVH</sequence>
<protein>
    <recommendedName>
        <fullName evidence="3">RING-type E3 ubiquitin transferase</fullName>
        <ecNumber evidence="3">2.3.2.27</ecNumber>
    </recommendedName>
</protein>
<dbReference type="InterPro" id="IPR017907">
    <property type="entry name" value="Znf_RING_CS"/>
</dbReference>
<keyword evidence="5 8" id="KW-0479">Metal-binding</keyword>
<dbReference type="SMART" id="SM00356">
    <property type="entry name" value="ZnF_C3H1"/>
    <property type="match status" value="1"/>
</dbReference>
<dbReference type="GO" id="GO:0010494">
    <property type="term" value="C:cytoplasmic stress granule"/>
    <property type="evidence" value="ECO:0000318"/>
    <property type="project" value="GO_Central"/>
</dbReference>
<feature type="region of interest" description="Disordered" evidence="10">
    <location>
        <begin position="448"/>
        <end position="559"/>
    </location>
</feature>
<dbReference type="InterPro" id="IPR048575">
    <property type="entry name" value="Roquin_1_2-like_ROQ"/>
</dbReference>
<evidence type="ECO:0000256" key="3">
    <source>
        <dbReference type="ARBA" id="ARBA00012483"/>
    </source>
</evidence>
<dbReference type="GO" id="GO:0061630">
    <property type="term" value="F:ubiquitin protein ligase activity"/>
    <property type="evidence" value="ECO:0000318"/>
    <property type="project" value="GO_Central"/>
</dbReference>
<dbReference type="InterPro" id="IPR000571">
    <property type="entry name" value="Znf_CCCH"/>
</dbReference>
<feature type="compositionally biased region" description="Low complexity" evidence="10">
    <location>
        <begin position="697"/>
        <end position="711"/>
    </location>
</feature>
<dbReference type="Pfam" id="PF21206">
    <property type="entry name" value="Roquin_1_2-like_ROQ"/>
    <property type="match status" value="1"/>
</dbReference>
<dbReference type="Pfam" id="PF18386">
    <property type="entry name" value="ROQ_II"/>
    <property type="match status" value="1"/>
</dbReference>
<dbReference type="InterPro" id="IPR036855">
    <property type="entry name" value="Znf_CCCH_sf"/>
</dbReference>
<dbReference type="GO" id="GO:0003725">
    <property type="term" value="F:double-stranded RNA binding"/>
    <property type="evidence" value="ECO:0000318"/>
    <property type="project" value="GO_Central"/>
</dbReference>
<feature type="domain" description="C3H1-type" evidence="12">
    <location>
        <begin position="407"/>
        <end position="436"/>
    </location>
</feature>
<dbReference type="GeneID" id="118421848"/>
<dbReference type="PROSITE" id="PS50103">
    <property type="entry name" value="ZF_C3H1"/>
    <property type="match status" value="1"/>
</dbReference>
<feature type="region of interest" description="Disordered" evidence="10">
    <location>
        <begin position="693"/>
        <end position="828"/>
    </location>
</feature>
<comment type="subcellular location">
    <subcellularLocation>
        <location evidence="2">Cytoplasm</location>
        <location evidence="2">P-body</location>
    </subcellularLocation>
</comment>
<reference evidence="14" key="2">
    <citation type="submission" date="2025-08" db="UniProtKB">
        <authorList>
            <consortium name="RefSeq"/>
        </authorList>
    </citation>
    <scope>IDENTIFICATION</scope>
    <source>
        <strain evidence="14">S238N-H82</strain>
        <tissue evidence="14">Testes</tissue>
    </source>
</reference>
<keyword evidence="9" id="KW-0175">Coiled coil</keyword>
<evidence type="ECO:0000313" key="14">
    <source>
        <dbReference type="RefSeq" id="XP_035685243.1"/>
    </source>
</evidence>
<dbReference type="EC" id="2.3.2.27" evidence="3"/>
<dbReference type="Gene3D" id="1.20.120.1790">
    <property type="match status" value="1"/>
</dbReference>